<dbReference type="OrthoDB" id="5422107at2759"/>
<sequence length="129" mass="13976">MAIKNPNFKSKLNRAVYTGTKGRAQRQKSEAQRKSGITKNAIRRGARPGFRPTTGPGKELSKKNQQKRDRALARAAERKMAESGEVEMSDASTVKARAGGRFKKQKAASNATATAKADEMELDNGANIA</sequence>
<feature type="compositionally biased region" description="Basic and acidic residues" evidence="1">
    <location>
        <begin position="59"/>
        <end position="82"/>
    </location>
</feature>
<dbReference type="Proteomes" id="UP000034841">
    <property type="component" value="Unassembled WGS sequence"/>
</dbReference>
<dbReference type="AlphaFoldDB" id="A0A0F8B0S4"/>
<evidence type="ECO:0000256" key="1">
    <source>
        <dbReference type="SAM" id="MobiDB-lite"/>
    </source>
</evidence>
<dbReference type="EMBL" id="LBBL01000283">
    <property type="protein sequence ID" value="KKF93065.1"/>
    <property type="molecule type" value="Genomic_DNA"/>
</dbReference>
<name>A0A0F8B0S4_CERFI</name>
<evidence type="ECO:0000313" key="2">
    <source>
        <dbReference type="EMBL" id="KKF93065.1"/>
    </source>
</evidence>
<gene>
    <name evidence="2" type="ORF">CFO_g4593</name>
</gene>
<evidence type="ECO:0000313" key="3">
    <source>
        <dbReference type="Proteomes" id="UP000034841"/>
    </source>
</evidence>
<keyword evidence="3" id="KW-1185">Reference proteome</keyword>
<proteinExistence type="predicted"/>
<feature type="region of interest" description="Disordered" evidence="1">
    <location>
        <begin position="1"/>
        <end position="129"/>
    </location>
</feature>
<protein>
    <submittedName>
        <fullName evidence="2">Uncharacterized protein</fullName>
    </submittedName>
</protein>
<reference evidence="2 3" key="1">
    <citation type="submission" date="2015-04" db="EMBL/GenBank/DDBJ databases">
        <title>Genome sequence of Ceratocystis platani, a major pathogen of plane trees.</title>
        <authorList>
            <person name="Belbahri L."/>
        </authorList>
    </citation>
    <scope>NUCLEOTIDE SEQUENCE [LARGE SCALE GENOMIC DNA]</scope>
    <source>
        <strain evidence="2 3">CFO</strain>
    </source>
</reference>
<accession>A0A0F8B0S4</accession>
<organism evidence="2 3">
    <name type="scientific">Ceratocystis fimbriata f. sp. platani</name>
    <dbReference type="NCBI Taxonomy" id="88771"/>
    <lineage>
        <taxon>Eukaryota</taxon>
        <taxon>Fungi</taxon>
        <taxon>Dikarya</taxon>
        <taxon>Ascomycota</taxon>
        <taxon>Pezizomycotina</taxon>
        <taxon>Sordariomycetes</taxon>
        <taxon>Hypocreomycetidae</taxon>
        <taxon>Microascales</taxon>
        <taxon>Ceratocystidaceae</taxon>
        <taxon>Ceratocystis</taxon>
    </lineage>
</organism>
<comment type="caution">
    <text evidence="2">The sequence shown here is derived from an EMBL/GenBank/DDBJ whole genome shotgun (WGS) entry which is preliminary data.</text>
</comment>